<dbReference type="Pfam" id="PF15330">
    <property type="entry name" value="SIT"/>
    <property type="match status" value="1"/>
</dbReference>
<name>A0A8C6RPH4_NANGA</name>
<sequence>MYLLLLVSFLWMSGCSTAQDEVTGPKEARGQEQGSLAVQCHYASSWKTYKKYWCQGANWSSCRILVKTDETETLMKTDRVSIRDNKTDFIFTVTMEDLRRSDADIYWCGIERSGIDHRSKVNVIIDPALTTVSTTFPTTSTTMFTAPITEKETNVLPTMTSYHSDGRQGIMELSVLLPVISAVLLLLLVVASLFAWRMMRQQKKKATRSPPEQVLQSLEGDLCYANLTLQEPRTFPGNSWEQTTTKPSSSSQMEVEYVSMAPFPREVCYAAVSLAALDQEPTYGNVVSHVPSSSHEESTEYSIIKKPKPVAVP</sequence>
<accession>A0A8C6RPH4</accession>
<keyword evidence="9" id="KW-0675">Receptor</keyword>
<dbReference type="GO" id="GO:0005886">
    <property type="term" value="C:plasma membrane"/>
    <property type="evidence" value="ECO:0007669"/>
    <property type="project" value="UniProtKB-SubCell"/>
</dbReference>
<evidence type="ECO:0000256" key="8">
    <source>
        <dbReference type="ARBA" id="ARBA00023157"/>
    </source>
</evidence>
<keyword evidence="3 13" id="KW-0812">Transmembrane</keyword>
<evidence type="ECO:0000256" key="4">
    <source>
        <dbReference type="ARBA" id="ARBA00022729"/>
    </source>
</evidence>
<dbReference type="Ensembl" id="ENSNGAT00000026463.1">
    <property type="protein sequence ID" value="ENSNGAP00000020790.1"/>
    <property type="gene ID" value="ENSNGAG00000020169.1"/>
</dbReference>
<keyword evidence="6 13" id="KW-1133">Transmembrane helix</keyword>
<evidence type="ECO:0000256" key="12">
    <source>
        <dbReference type="SAM" id="MobiDB-lite"/>
    </source>
</evidence>
<evidence type="ECO:0000256" key="7">
    <source>
        <dbReference type="ARBA" id="ARBA00023136"/>
    </source>
</evidence>
<protein>
    <recommendedName>
        <fullName evidence="15">Immunoglobulin V-set domain-containing protein</fullName>
    </recommendedName>
</protein>
<dbReference type="Pfam" id="PF07686">
    <property type="entry name" value="V-set"/>
    <property type="match status" value="1"/>
</dbReference>
<keyword evidence="7 13" id="KW-0472">Membrane</keyword>
<dbReference type="GO" id="GO:0004888">
    <property type="term" value="F:transmembrane signaling receptor activity"/>
    <property type="evidence" value="ECO:0007669"/>
    <property type="project" value="TreeGrafter"/>
</dbReference>
<feature type="domain" description="Immunoglobulin V-set" evidence="15">
    <location>
        <begin position="24"/>
        <end position="115"/>
    </location>
</feature>
<gene>
    <name evidence="16" type="primary">Cd300lf</name>
</gene>
<keyword evidence="4 14" id="KW-0732">Signal</keyword>
<comment type="subcellular location">
    <subcellularLocation>
        <location evidence="1">Cell membrane</location>
        <topology evidence="1">Single-pass type I membrane protein</topology>
    </subcellularLocation>
</comment>
<dbReference type="CDD" id="cd05716">
    <property type="entry name" value="IgV_pIgR_like"/>
    <property type="match status" value="1"/>
</dbReference>
<dbReference type="GO" id="GO:0002376">
    <property type="term" value="P:immune system process"/>
    <property type="evidence" value="ECO:0007669"/>
    <property type="project" value="UniProtKB-KW"/>
</dbReference>
<keyword evidence="10" id="KW-0393">Immunoglobulin domain</keyword>
<dbReference type="GeneTree" id="ENSGT00940000154332"/>
<proteinExistence type="inferred from homology"/>
<feature type="region of interest" description="Disordered" evidence="12">
    <location>
        <begin position="287"/>
        <end position="313"/>
    </location>
</feature>
<dbReference type="OMA" id="RSHEEPT"/>
<keyword evidence="8" id="KW-1015">Disulfide bond</keyword>
<evidence type="ECO:0000256" key="10">
    <source>
        <dbReference type="ARBA" id="ARBA00023319"/>
    </source>
</evidence>
<evidence type="ECO:0000256" key="3">
    <source>
        <dbReference type="ARBA" id="ARBA00022692"/>
    </source>
</evidence>
<dbReference type="SUPFAM" id="SSF48726">
    <property type="entry name" value="Immunoglobulin"/>
    <property type="match status" value="1"/>
</dbReference>
<dbReference type="PANTHER" id="PTHR11860">
    <property type="entry name" value="POLYMERIC-IMMUNOGLOBULIN RECEPTOR"/>
    <property type="match status" value="1"/>
</dbReference>
<evidence type="ECO:0000256" key="1">
    <source>
        <dbReference type="ARBA" id="ARBA00004251"/>
    </source>
</evidence>
<keyword evidence="17" id="KW-1185">Reference proteome</keyword>
<dbReference type="InterPro" id="IPR036179">
    <property type="entry name" value="Ig-like_dom_sf"/>
</dbReference>
<dbReference type="Proteomes" id="UP000694381">
    <property type="component" value="Unassembled WGS sequence"/>
</dbReference>
<dbReference type="InterPro" id="IPR013783">
    <property type="entry name" value="Ig-like_fold"/>
</dbReference>
<keyword evidence="5" id="KW-0391">Immunity</keyword>
<evidence type="ECO:0000256" key="6">
    <source>
        <dbReference type="ARBA" id="ARBA00022989"/>
    </source>
</evidence>
<evidence type="ECO:0000256" key="5">
    <source>
        <dbReference type="ARBA" id="ARBA00022859"/>
    </source>
</evidence>
<evidence type="ECO:0000313" key="16">
    <source>
        <dbReference type="Ensembl" id="ENSNGAP00000020790.1"/>
    </source>
</evidence>
<dbReference type="AlphaFoldDB" id="A0A8C6RPH4"/>
<dbReference type="InterPro" id="IPR013106">
    <property type="entry name" value="Ig_V-set"/>
</dbReference>
<evidence type="ECO:0000259" key="15">
    <source>
        <dbReference type="Pfam" id="PF07686"/>
    </source>
</evidence>
<evidence type="ECO:0000256" key="11">
    <source>
        <dbReference type="ARBA" id="ARBA00043958"/>
    </source>
</evidence>
<evidence type="ECO:0000256" key="13">
    <source>
        <dbReference type="SAM" id="Phobius"/>
    </source>
</evidence>
<keyword evidence="2" id="KW-1003">Cell membrane</keyword>
<comment type="similarity">
    <text evidence="11">Belongs to the CD300 family.</text>
</comment>
<evidence type="ECO:0000256" key="9">
    <source>
        <dbReference type="ARBA" id="ARBA00023170"/>
    </source>
</evidence>
<reference evidence="16" key="1">
    <citation type="submission" date="2025-08" db="UniProtKB">
        <authorList>
            <consortium name="Ensembl"/>
        </authorList>
    </citation>
    <scope>IDENTIFICATION</scope>
</reference>
<evidence type="ECO:0000313" key="17">
    <source>
        <dbReference type="Proteomes" id="UP000694381"/>
    </source>
</evidence>
<organism evidence="16 17">
    <name type="scientific">Nannospalax galili</name>
    <name type="common">Northern Israeli blind subterranean mole rat</name>
    <name type="synonym">Spalax galili</name>
    <dbReference type="NCBI Taxonomy" id="1026970"/>
    <lineage>
        <taxon>Eukaryota</taxon>
        <taxon>Metazoa</taxon>
        <taxon>Chordata</taxon>
        <taxon>Craniata</taxon>
        <taxon>Vertebrata</taxon>
        <taxon>Euteleostomi</taxon>
        <taxon>Mammalia</taxon>
        <taxon>Eutheria</taxon>
        <taxon>Euarchontoglires</taxon>
        <taxon>Glires</taxon>
        <taxon>Rodentia</taxon>
        <taxon>Myomorpha</taxon>
        <taxon>Muroidea</taxon>
        <taxon>Spalacidae</taxon>
        <taxon>Spalacinae</taxon>
        <taxon>Nannospalax</taxon>
    </lineage>
</organism>
<feature type="transmembrane region" description="Helical" evidence="13">
    <location>
        <begin position="175"/>
        <end position="196"/>
    </location>
</feature>
<dbReference type="Gene3D" id="2.60.40.10">
    <property type="entry name" value="Immunoglobulins"/>
    <property type="match status" value="1"/>
</dbReference>
<dbReference type="InterPro" id="IPR050671">
    <property type="entry name" value="CD300_family_receptors"/>
</dbReference>
<dbReference type="PANTHER" id="PTHR11860:SF101">
    <property type="entry name" value="CMRF35-LIKE MOLECULE 1"/>
    <property type="match status" value="1"/>
</dbReference>
<evidence type="ECO:0000256" key="2">
    <source>
        <dbReference type="ARBA" id="ARBA00022475"/>
    </source>
</evidence>
<reference evidence="16" key="2">
    <citation type="submission" date="2025-09" db="UniProtKB">
        <authorList>
            <consortium name="Ensembl"/>
        </authorList>
    </citation>
    <scope>IDENTIFICATION</scope>
</reference>
<feature type="chain" id="PRO_5034179706" description="Immunoglobulin V-set domain-containing protein" evidence="14">
    <location>
        <begin position="19"/>
        <end position="313"/>
    </location>
</feature>
<feature type="signal peptide" evidence="14">
    <location>
        <begin position="1"/>
        <end position="18"/>
    </location>
</feature>
<dbReference type="FunFam" id="2.60.40.10:FF:000370">
    <property type="entry name" value="CMRF35-like molecule 1"/>
    <property type="match status" value="1"/>
</dbReference>
<evidence type="ECO:0000256" key="14">
    <source>
        <dbReference type="SAM" id="SignalP"/>
    </source>
</evidence>